<dbReference type="SUPFAM" id="SSF144232">
    <property type="entry name" value="HIT/MYND zinc finger-like"/>
    <property type="match status" value="1"/>
</dbReference>
<protein>
    <recommendedName>
        <fullName evidence="2">SET domain-containing protein</fullName>
    </recommendedName>
</protein>
<dbReference type="AlphaFoldDB" id="A0A9W8M0Z2"/>
<evidence type="ECO:0000259" key="2">
    <source>
        <dbReference type="PROSITE" id="PS50280"/>
    </source>
</evidence>
<dbReference type="InterPro" id="IPR050869">
    <property type="entry name" value="H3K4_H4K5_MeTrfase"/>
</dbReference>
<dbReference type="OrthoDB" id="265717at2759"/>
<dbReference type="Pfam" id="PF00856">
    <property type="entry name" value="SET"/>
    <property type="match status" value="1"/>
</dbReference>
<gene>
    <name evidence="3" type="ORF">IWW36_000768</name>
</gene>
<dbReference type="InterPro" id="IPR001214">
    <property type="entry name" value="SET_dom"/>
</dbReference>
<organism evidence="3 4">
    <name type="scientific">Coemansia brasiliensis</name>
    <dbReference type="NCBI Taxonomy" id="2650707"/>
    <lineage>
        <taxon>Eukaryota</taxon>
        <taxon>Fungi</taxon>
        <taxon>Fungi incertae sedis</taxon>
        <taxon>Zoopagomycota</taxon>
        <taxon>Kickxellomycotina</taxon>
        <taxon>Kickxellomycetes</taxon>
        <taxon>Kickxellales</taxon>
        <taxon>Kickxellaceae</taxon>
        <taxon>Coemansia</taxon>
    </lineage>
</organism>
<comment type="caution">
    <text evidence="3">The sequence shown here is derived from an EMBL/GenBank/DDBJ whole genome shotgun (WGS) entry which is preliminary data.</text>
</comment>
<evidence type="ECO:0000256" key="1">
    <source>
        <dbReference type="SAM" id="MobiDB-lite"/>
    </source>
</evidence>
<feature type="domain" description="SET" evidence="2">
    <location>
        <begin position="40"/>
        <end position="316"/>
    </location>
</feature>
<dbReference type="PANTHER" id="PTHR12197">
    <property type="entry name" value="HISTONE-LYSINE N-METHYLTRANSFERASE SMYD"/>
    <property type="match status" value="1"/>
</dbReference>
<dbReference type="CDD" id="cd20071">
    <property type="entry name" value="SET_SMYD"/>
    <property type="match status" value="1"/>
</dbReference>
<feature type="compositionally biased region" description="Low complexity" evidence="1">
    <location>
        <begin position="603"/>
        <end position="612"/>
    </location>
</feature>
<sequence>MAATTEPTVDANAAQPVAKKKKAKKVVADNTKYQGIQDVMPITLKSSHAKGRHAVASKNLEAGTLVAVEKAAAAIVRNQSFVGMCHRCFGSVPTKTQTRNKTDASGKVIEGQKETVSVPAHSCGTCKMAAYCSEACMKQHSAEHGVQCAALAKCNSIATTHSVPLENLRAVLALIGRRAVQSSDASDKKPEFSSSAVAAQQTPYGCVLDLNANRHYLDRSSIKQLQTALKEMIALVPESARVSLSEAVELACIFSTNHHQVAVNGQQLMGVYPFSALYFHHSCTPNCVFIGEAGGTIYVRTLSDVPADTELTVSYADLFQPREQRRRELLLTRHFWCKCRRCSQPLSQSIDRLMDGIQCTKCHRGVMIFEETKEVDDINELMTDISALDQEIQGKFAECESCQAKLEVTHLVDILKAAILSYSTAHQTMQRGDLDRARMQLEEFIENFEGKRVLSPYNAYLINAYVALIRVCTQLNDIGRAIRYNSIVVERMLGPAEEASLPIPKHYPRLAEYQMSLGDMCLKQVKKNAGNRTPAGRSVIRRYLKEGRSALEAAYKSRVVIFGEESPRAIEAKRLLDSVKKEQDEFAKATGEKKKPKKTRQEQAAQPASAPAVNATPATGA</sequence>
<dbReference type="SUPFAM" id="SSF82199">
    <property type="entry name" value="SET domain"/>
    <property type="match status" value="1"/>
</dbReference>
<dbReference type="Gene3D" id="1.25.40.10">
    <property type="entry name" value="Tetratricopeptide repeat domain"/>
    <property type="match status" value="1"/>
</dbReference>
<name>A0A9W8M0Z2_9FUNG</name>
<dbReference type="Gene3D" id="2.170.270.10">
    <property type="entry name" value="SET domain"/>
    <property type="match status" value="1"/>
</dbReference>
<dbReference type="EMBL" id="JANBUW010000008">
    <property type="protein sequence ID" value="KAJ2851807.1"/>
    <property type="molecule type" value="Genomic_DNA"/>
</dbReference>
<feature type="region of interest" description="Disordered" evidence="1">
    <location>
        <begin position="1"/>
        <end position="21"/>
    </location>
</feature>
<dbReference type="InterPro" id="IPR046341">
    <property type="entry name" value="SET_dom_sf"/>
</dbReference>
<dbReference type="Gene3D" id="1.10.220.160">
    <property type="match status" value="1"/>
</dbReference>
<evidence type="ECO:0000313" key="4">
    <source>
        <dbReference type="Proteomes" id="UP001139887"/>
    </source>
</evidence>
<dbReference type="PANTHER" id="PTHR12197:SF282">
    <property type="entry name" value="SET DOMAIN-CONTAINING PROTEIN"/>
    <property type="match status" value="1"/>
</dbReference>
<dbReference type="Proteomes" id="UP001139887">
    <property type="component" value="Unassembled WGS sequence"/>
</dbReference>
<reference evidence="3" key="1">
    <citation type="submission" date="2022-07" db="EMBL/GenBank/DDBJ databases">
        <title>Phylogenomic reconstructions and comparative analyses of Kickxellomycotina fungi.</title>
        <authorList>
            <person name="Reynolds N.K."/>
            <person name="Stajich J.E."/>
            <person name="Barry K."/>
            <person name="Grigoriev I.V."/>
            <person name="Crous P."/>
            <person name="Smith M.E."/>
        </authorList>
    </citation>
    <scope>NUCLEOTIDE SEQUENCE</scope>
    <source>
        <strain evidence="3">NRRL 1566</strain>
    </source>
</reference>
<dbReference type="PROSITE" id="PS50280">
    <property type="entry name" value="SET"/>
    <property type="match status" value="1"/>
</dbReference>
<feature type="compositionally biased region" description="Basic and acidic residues" evidence="1">
    <location>
        <begin position="582"/>
        <end position="593"/>
    </location>
</feature>
<feature type="region of interest" description="Disordered" evidence="1">
    <location>
        <begin position="582"/>
        <end position="621"/>
    </location>
</feature>
<proteinExistence type="predicted"/>
<evidence type="ECO:0000313" key="3">
    <source>
        <dbReference type="EMBL" id="KAJ2851807.1"/>
    </source>
</evidence>
<dbReference type="InterPro" id="IPR011990">
    <property type="entry name" value="TPR-like_helical_dom_sf"/>
</dbReference>
<dbReference type="Gene3D" id="6.10.140.2220">
    <property type="match status" value="1"/>
</dbReference>
<accession>A0A9W8M0Z2</accession>
<keyword evidence="4" id="KW-1185">Reference proteome</keyword>